<evidence type="ECO:0000256" key="1">
    <source>
        <dbReference type="SAM" id="SignalP"/>
    </source>
</evidence>
<dbReference type="AlphaFoldDB" id="A0A1B7MZZ5"/>
<evidence type="ECO:0000313" key="3">
    <source>
        <dbReference type="Proteomes" id="UP000092154"/>
    </source>
</evidence>
<feature type="signal peptide" evidence="1">
    <location>
        <begin position="1"/>
        <end position="20"/>
    </location>
</feature>
<dbReference type="InParanoid" id="A0A1B7MZZ5"/>
<name>A0A1B7MZZ5_9AGAM</name>
<feature type="chain" id="PRO_5008597682" description="Secreted protein" evidence="1">
    <location>
        <begin position="21"/>
        <end position="88"/>
    </location>
</feature>
<evidence type="ECO:0008006" key="4">
    <source>
        <dbReference type="Google" id="ProtNLM"/>
    </source>
</evidence>
<keyword evidence="3" id="KW-1185">Reference proteome</keyword>
<gene>
    <name evidence="2" type="ORF">K503DRAFT_179385</name>
</gene>
<evidence type="ECO:0000313" key="2">
    <source>
        <dbReference type="EMBL" id="OAX38152.1"/>
    </source>
</evidence>
<sequence>MIRGLGLRCILGLLLDLKRAKSLLDCERSRACVCANDTHDGDYEDADEARRCRMRCVGSTFGILAIRAKRERTGSEEVQLGPMHTGSS</sequence>
<keyword evidence="1" id="KW-0732">Signal</keyword>
<dbReference type="Proteomes" id="UP000092154">
    <property type="component" value="Unassembled WGS sequence"/>
</dbReference>
<proteinExistence type="predicted"/>
<reference evidence="2 3" key="1">
    <citation type="submission" date="2016-06" db="EMBL/GenBank/DDBJ databases">
        <title>Comparative genomics of the ectomycorrhizal sister species Rhizopogon vinicolor and Rhizopogon vesiculosus (Basidiomycota: Boletales) reveals a divergence of the mating type B locus.</title>
        <authorList>
            <consortium name="DOE Joint Genome Institute"/>
            <person name="Mujic A.B."/>
            <person name="Kuo A."/>
            <person name="Tritt A."/>
            <person name="Lipzen A."/>
            <person name="Chen C."/>
            <person name="Johnson J."/>
            <person name="Sharma A."/>
            <person name="Barry K."/>
            <person name="Grigoriev I.V."/>
            <person name="Spatafora J.W."/>
        </authorList>
    </citation>
    <scope>NUCLEOTIDE SEQUENCE [LARGE SCALE GENOMIC DNA]</scope>
    <source>
        <strain evidence="2 3">AM-OR11-026</strain>
    </source>
</reference>
<accession>A0A1B7MZZ5</accession>
<dbReference type="EMBL" id="KV448310">
    <property type="protein sequence ID" value="OAX38152.1"/>
    <property type="molecule type" value="Genomic_DNA"/>
</dbReference>
<protein>
    <recommendedName>
        <fullName evidence="4">Secreted protein</fullName>
    </recommendedName>
</protein>
<organism evidence="2 3">
    <name type="scientific">Rhizopogon vinicolor AM-OR11-026</name>
    <dbReference type="NCBI Taxonomy" id="1314800"/>
    <lineage>
        <taxon>Eukaryota</taxon>
        <taxon>Fungi</taxon>
        <taxon>Dikarya</taxon>
        <taxon>Basidiomycota</taxon>
        <taxon>Agaricomycotina</taxon>
        <taxon>Agaricomycetes</taxon>
        <taxon>Agaricomycetidae</taxon>
        <taxon>Boletales</taxon>
        <taxon>Suillineae</taxon>
        <taxon>Rhizopogonaceae</taxon>
        <taxon>Rhizopogon</taxon>
    </lineage>
</organism>